<dbReference type="EMBL" id="BNJF01000002">
    <property type="protein sequence ID" value="GHO46288.1"/>
    <property type="molecule type" value="Genomic_DNA"/>
</dbReference>
<dbReference type="RefSeq" id="WP_220195673.1">
    <property type="nucleotide sequence ID" value="NZ_BNJF01000002.1"/>
</dbReference>
<keyword evidence="1" id="KW-0472">Membrane</keyword>
<evidence type="ECO:0000313" key="3">
    <source>
        <dbReference type="Proteomes" id="UP000612362"/>
    </source>
</evidence>
<evidence type="ECO:0008006" key="4">
    <source>
        <dbReference type="Google" id="ProtNLM"/>
    </source>
</evidence>
<dbReference type="Pfam" id="PF13160">
    <property type="entry name" value="DUF3995"/>
    <property type="match status" value="1"/>
</dbReference>
<feature type="transmembrane region" description="Helical" evidence="1">
    <location>
        <begin position="123"/>
        <end position="147"/>
    </location>
</feature>
<reference evidence="2" key="1">
    <citation type="submission" date="2020-10" db="EMBL/GenBank/DDBJ databases">
        <title>Taxonomic study of unclassified bacteria belonging to the class Ktedonobacteria.</title>
        <authorList>
            <person name="Yabe S."/>
            <person name="Wang C.M."/>
            <person name="Zheng Y."/>
            <person name="Sakai Y."/>
            <person name="Cavaletti L."/>
            <person name="Monciardini P."/>
            <person name="Donadio S."/>
        </authorList>
    </citation>
    <scope>NUCLEOTIDE SEQUENCE</scope>
    <source>
        <strain evidence="2">SOSP1-1</strain>
    </source>
</reference>
<evidence type="ECO:0000313" key="2">
    <source>
        <dbReference type="EMBL" id="GHO46288.1"/>
    </source>
</evidence>
<sequence>MNKRTKRVAGILIAAALITDGFTHLYWATGNVWPAHNDRSLSLAVLNMVVSFGPLVTLPLAMLLFAGAAIALARIDCLGRVGELIPEWVLQMGTLAMAVGLLLRGLAGIVWILGIGADTSTTFYWLNLLAYTPACLALAVAAALLAFPARWQKALA</sequence>
<gene>
    <name evidence="2" type="ORF">KSX_44510</name>
</gene>
<accession>A0A8J3MU55</accession>
<organism evidence="2 3">
    <name type="scientific">Ktedonospora formicarum</name>
    <dbReference type="NCBI Taxonomy" id="2778364"/>
    <lineage>
        <taxon>Bacteria</taxon>
        <taxon>Bacillati</taxon>
        <taxon>Chloroflexota</taxon>
        <taxon>Ktedonobacteria</taxon>
        <taxon>Ktedonobacterales</taxon>
        <taxon>Ktedonobacteraceae</taxon>
        <taxon>Ktedonospora</taxon>
    </lineage>
</organism>
<feature type="transmembrane region" description="Helical" evidence="1">
    <location>
        <begin position="7"/>
        <end position="28"/>
    </location>
</feature>
<keyword evidence="1" id="KW-1133">Transmembrane helix</keyword>
<dbReference type="InterPro" id="IPR025058">
    <property type="entry name" value="DUF3995"/>
</dbReference>
<feature type="transmembrane region" description="Helical" evidence="1">
    <location>
        <begin position="94"/>
        <end position="117"/>
    </location>
</feature>
<proteinExistence type="predicted"/>
<keyword evidence="1" id="KW-0812">Transmembrane</keyword>
<evidence type="ECO:0000256" key="1">
    <source>
        <dbReference type="SAM" id="Phobius"/>
    </source>
</evidence>
<protein>
    <recommendedName>
        <fullName evidence="4">DUF3995 domain-containing protein</fullName>
    </recommendedName>
</protein>
<comment type="caution">
    <text evidence="2">The sequence shown here is derived from an EMBL/GenBank/DDBJ whole genome shotgun (WGS) entry which is preliminary data.</text>
</comment>
<dbReference type="Proteomes" id="UP000612362">
    <property type="component" value="Unassembled WGS sequence"/>
</dbReference>
<feature type="transmembrane region" description="Helical" evidence="1">
    <location>
        <begin position="48"/>
        <end position="73"/>
    </location>
</feature>
<dbReference type="AlphaFoldDB" id="A0A8J3MU55"/>
<name>A0A8J3MU55_9CHLR</name>
<keyword evidence="3" id="KW-1185">Reference proteome</keyword>